<dbReference type="Pfam" id="PF00057">
    <property type="entry name" value="Ldl_recept_a"/>
    <property type="match status" value="6"/>
</dbReference>
<dbReference type="InterPro" id="IPR043504">
    <property type="entry name" value="Peptidase_S1_PA_chymotrypsin"/>
</dbReference>
<evidence type="ECO:0000256" key="1">
    <source>
        <dbReference type="ARBA" id="ARBA00022659"/>
    </source>
</evidence>
<evidence type="ECO:0000256" key="8">
    <source>
        <dbReference type="ARBA" id="ARBA00052079"/>
    </source>
</evidence>
<dbReference type="InterPro" id="IPR023415">
    <property type="entry name" value="LDLR_class-A_CS"/>
</dbReference>
<sequence>MNLENKILASKLGNVSMIKDQCCVKLANSKIEHSTSKNRRGRWNFLKRCRLMNLVQSLLAILIFCFAGFLIYLTAVSAYVNPVFKTIESSQDQPPLIIEPLPEEQTSQSNPKTVYRHLLTNQLDHPSSQLLSIILQTDQSRPKRDVKTSPCQQNIEHCQGVIDSMWSIVGIVNSSMPYLQGFLRDHSTDTKSSKSKLVELVECLQCKNDSIRFIDETGPENLATEQRIIHEHSDHDQIKNNVDVVSNLLNDQTHDDKHNPTNSVLESTTLRLNRLEEHAEGPTKMANGGLDSHGGKSDQRAKELETTLSTTSTNGRMEYASRKDSREAINTTSARTTLKAEESVAQTSRIADTERTAAALNVTDKPDTDNVMEIAINPVQPSSQGHGKLNEPEREARKGSKPIFRDLRPRIVTNGMPVPGTMPTAETIKSTQQLQLTPTMSWLPYQVCFYGPAASSAVKQSGPGQIMYPASSPGASYQMPMSQQRQGYQNSNQAPSYVQVQAQSVQFMPMQSLPGNSGQAGGQKVGPTGPATPNFPIFPGQMSPSGSGNSNNKMPYYCTYIPAPTFQFPAIPGVSEYQRSSVAYDKNETEESRDDLKVIYGYTNECPSNAIKCKGERHCILRYKWCDGQVDCKDASDETTCSCKDRISQERLCDGYFDCPHGEDEMGCLVLPYLIPILLTPGCPKTSFSCNDWQKRYSPDNCVPLSQRCDGIKQCANGKDEMDCSVLTPSYIEGKNAYSIGYIEGYLHKNLKGQWYPVCTASKSWARDACAPETGSSNEYLYPQFCNIYTTMAYIDRNNRTSCNSHYSETPEINIRSVPDNAYLGPYLAEVNGQMELISSCMNKAIFVRCPSFSCGTSIFPHKDMLQPQLLQREGQDYSQILDEIVWPLTASGIDPRFGGSKIGKDQDDLVASQLRVVGGRASQPKAWPFLVAIYKDGLFYCGGVILNELWVLTAAHCLDGPLFRDPGKFSFSPMSQTKRARYAVMHPRYNSKDMNNDIGMIMLDDPLRFNRWVRPICLPGPEILGTMWRNKPEPNSTCIAIGWGATREHGPDPDHLREVEVPILSYCKHWIDQNEAAICAGYPQGGRDACQGDSGGPLLCRNPYSKSQWYVAGVVSHGEGCGRPDEPGAYTRVSYFLDWIQELISGRGVPPLRRTPLEKCPGFSCEGGLGKCLPIEARCNGIVDCLDGEDEVKCRDYYPIYRRLANNASDFEDALLMKTANSSPSEEILSTDQTLINNTIDDSLMKTANSSTSEEIPRTDHTLLNNAIDDTTDTSVSAEARNSVLGFDDDGSMTLATLTSITSPDPNYTDSDSTLAPTLFSTIFTCTRLLQSIPIEERCNRVVDCEDSTDEMNCTCKEYLQNLNPSAICDGYADCDDLTDEQDCALCEQDEFLCKTSETCIPMSKKCNGNFDCKFKEDELDCFTLTDGQHVYLDGDKRPFLNQEGFLTKYIDGKWRPSCHRPRIHRNQSTATLIGKNMCEYFGFSYLHSTKSIVVKNSTLETVAMRKGSSTYQENSPAASLSKESETCLGLYVRCAPTLNGSINAHLAIDGSTGDRDYLWPWTAAIFVNGRYRCAALLLDPDWLLSAAKCLENVSLKKDYTTAIIGYGASFRHVDGPHQQISIIDEVHRMNNSVSILLHLKNKVHFSRHVQPIFVDKRIYLSGATDTCVAVGTNENYETKSTFLRPESQKSKWSGTIFCRGKKGWYPAAVFQDNEGLCNFKDTQNMTSIDYVNPYLIEAMDDPRKPIEPNCNGFLCKLGQCIPQNRIYDGVPDCRDQEDEDPEYYERYRKNCENSVDGCNCKKTEFRCKNGKCVDKSAFCDGQLDCFDGLDEPMTCTCAEYLKLTAPERICDGVRHCLDKTDESPEMCPCTESSFKCKTLSGYDTCIPKDFICDGTNDCLDGTDEKSCRKLISNYQNDSYNSGEVVRQSYGVWHSECFRNPLTSDEDALDLCKSMGYSSGSVSNETIVTDEPIIPKQDNFYIVRINNLIWMILRDDKPLITLEKSNVTCHRAFVDCEFEKFAKL</sequence>
<comment type="caution">
    <text evidence="10">Lacks conserved residue(s) required for the propagation of feature annotation.</text>
</comment>
<dbReference type="SUPFAM" id="SSF57424">
    <property type="entry name" value="LDL receptor-like module"/>
    <property type="match status" value="8"/>
</dbReference>
<dbReference type="Pfam" id="PF00089">
    <property type="entry name" value="Trypsin"/>
    <property type="match status" value="1"/>
</dbReference>
<feature type="disulfide bond" evidence="10">
    <location>
        <begin position="626"/>
        <end position="641"/>
    </location>
</feature>
<evidence type="ECO:0000256" key="6">
    <source>
        <dbReference type="ARBA" id="ARBA00022825"/>
    </source>
</evidence>
<dbReference type="CDD" id="cd00190">
    <property type="entry name" value="Tryp_SPc"/>
    <property type="match status" value="1"/>
</dbReference>
<reference evidence="15 16" key="1">
    <citation type="submission" date="2015-07" db="EMBL/GenBank/DDBJ databases">
        <title>The genome of Eufriesea mexicana.</title>
        <authorList>
            <person name="Pan H."/>
            <person name="Kapheim K."/>
        </authorList>
    </citation>
    <scope>NUCLEOTIDE SEQUENCE [LARGE SCALE GENOMIC DNA]</scope>
    <source>
        <strain evidence="15">0111107269</strain>
        <tissue evidence="15">Whole body</tissue>
    </source>
</reference>
<dbReference type="PANTHER" id="PTHR24252:SF7">
    <property type="entry name" value="HYALIN"/>
    <property type="match status" value="1"/>
</dbReference>
<feature type="disulfide bond" evidence="10">
    <location>
        <begin position="1802"/>
        <end position="1814"/>
    </location>
</feature>
<dbReference type="PROSITE" id="PS00135">
    <property type="entry name" value="TRYPSIN_SER"/>
    <property type="match status" value="1"/>
</dbReference>
<dbReference type="PANTHER" id="PTHR24252">
    <property type="entry name" value="ACROSIN-RELATED"/>
    <property type="match status" value="1"/>
</dbReference>
<keyword evidence="3" id="KW-0732">Signal</keyword>
<feature type="domain" description="Peptidase S1" evidence="14">
    <location>
        <begin position="917"/>
        <end position="1146"/>
    </location>
</feature>
<feature type="disulfide bond" evidence="10">
    <location>
        <begin position="1161"/>
        <end position="1173"/>
    </location>
</feature>
<keyword evidence="13" id="KW-0812">Transmembrane</keyword>
<dbReference type="PROSITE" id="PS01209">
    <property type="entry name" value="LDLRA_1"/>
    <property type="match status" value="3"/>
</dbReference>
<dbReference type="Pfam" id="PF09342">
    <property type="entry name" value="DUF1986"/>
    <property type="match status" value="1"/>
</dbReference>
<keyword evidence="2 11" id="KW-0645">Protease</keyword>
<dbReference type="PRINTS" id="PR00261">
    <property type="entry name" value="LDLRECEPTOR"/>
</dbReference>
<keyword evidence="13" id="KW-0472">Membrane</keyword>
<dbReference type="GO" id="GO:0004252">
    <property type="term" value="F:serine-type endopeptidase activity"/>
    <property type="evidence" value="ECO:0007669"/>
    <property type="project" value="InterPro"/>
</dbReference>
<evidence type="ECO:0000259" key="14">
    <source>
        <dbReference type="PROSITE" id="PS50240"/>
    </source>
</evidence>
<dbReference type="InterPro" id="IPR009003">
    <property type="entry name" value="Peptidase_S1_PA"/>
</dbReference>
<dbReference type="SMART" id="SM00020">
    <property type="entry name" value="Tryp_SPc"/>
    <property type="match status" value="1"/>
</dbReference>
<feature type="disulfide bond" evidence="10">
    <location>
        <begin position="709"/>
        <end position="724"/>
    </location>
</feature>
<dbReference type="InterPro" id="IPR001254">
    <property type="entry name" value="Trypsin_dom"/>
</dbReference>
<dbReference type="Proteomes" id="UP000250275">
    <property type="component" value="Unassembled WGS sequence"/>
</dbReference>
<dbReference type="InterPro" id="IPR018114">
    <property type="entry name" value="TRYPSIN_HIS"/>
</dbReference>
<keyword evidence="16" id="KW-1185">Reference proteome</keyword>
<evidence type="ECO:0000256" key="5">
    <source>
        <dbReference type="ARBA" id="ARBA00022820"/>
    </source>
</evidence>
<feature type="compositionally biased region" description="Basic and acidic residues" evidence="12">
    <location>
        <begin position="388"/>
        <end position="400"/>
    </location>
</feature>
<feature type="transmembrane region" description="Helical" evidence="13">
    <location>
        <begin position="57"/>
        <end position="80"/>
    </location>
</feature>
<dbReference type="InterPro" id="IPR002172">
    <property type="entry name" value="LDrepeatLR_classA_rpt"/>
</dbReference>
<dbReference type="PROSITE" id="PS50240">
    <property type="entry name" value="TRYPSIN_DOM"/>
    <property type="match status" value="1"/>
</dbReference>
<feature type="disulfide bond" evidence="10">
    <location>
        <begin position="1408"/>
        <end position="1423"/>
    </location>
</feature>
<evidence type="ECO:0000313" key="15">
    <source>
        <dbReference type="EMBL" id="OAD57345.1"/>
    </source>
</evidence>
<name>A0A310SQM0_9HYME</name>
<feature type="disulfide bond" evidence="10">
    <location>
        <begin position="1180"/>
        <end position="1195"/>
    </location>
</feature>
<keyword evidence="13" id="KW-1133">Transmembrane helix</keyword>
<dbReference type="Gene3D" id="4.10.400.10">
    <property type="entry name" value="Low-density Lipoprotein Receptor"/>
    <property type="match status" value="8"/>
</dbReference>
<evidence type="ECO:0000256" key="2">
    <source>
        <dbReference type="ARBA" id="ARBA00022670"/>
    </source>
</evidence>
<evidence type="ECO:0000256" key="9">
    <source>
        <dbReference type="ARBA" id="ARBA00066707"/>
    </source>
</evidence>
<dbReference type="GO" id="GO:0006508">
    <property type="term" value="P:proteolysis"/>
    <property type="evidence" value="ECO:0007669"/>
    <property type="project" value="UniProtKB-KW"/>
</dbReference>
<dbReference type="EMBL" id="KQ761601">
    <property type="protein sequence ID" value="OAD57345.1"/>
    <property type="molecule type" value="Genomic_DNA"/>
</dbReference>
<feature type="disulfide bond" evidence="10">
    <location>
        <begin position="1757"/>
        <end position="1775"/>
    </location>
</feature>
<keyword evidence="7 10" id="KW-1015">Disulfide bond</keyword>
<keyword evidence="5" id="KW-0353">Hemolymph clotting</keyword>
<dbReference type="SUPFAM" id="SSF50494">
    <property type="entry name" value="Trypsin-like serine proteases"/>
    <property type="match status" value="2"/>
</dbReference>
<organism evidence="15 16">
    <name type="scientific">Eufriesea mexicana</name>
    <dbReference type="NCBI Taxonomy" id="516756"/>
    <lineage>
        <taxon>Eukaryota</taxon>
        <taxon>Metazoa</taxon>
        <taxon>Ecdysozoa</taxon>
        <taxon>Arthropoda</taxon>
        <taxon>Hexapoda</taxon>
        <taxon>Insecta</taxon>
        <taxon>Pterygota</taxon>
        <taxon>Neoptera</taxon>
        <taxon>Endopterygota</taxon>
        <taxon>Hymenoptera</taxon>
        <taxon>Apocrita</taxon>
        <taxon>Aculeata</taxon>
        <taxon>Apoidea</taxon>
        <taxon>Anthophila</taxon>
        <taxon>Apidae</taxon>
        <taxon>Eufriesea</taxon>
    </lineage>
</organism>
<gene>
    <name evidence="15" type="ORF">WN48_02236</name>
</gene>
<evidence type="ECO:0000256" key="11">
    <source>
        <dbReference type="RuleBase" id="RU363034"/>
    </source>
</evidence>
<dbReference type="CDD" id="cd00112">
    <property type="entry name" value="LDLa"/>
    <property type="match status" value="9"/>
</dbReference>
<keyword evidence="6 11" id="KW-0720">Serine protease</keyword>
<feature type="disulfide bond" evidence="10">
    <location>
        <begin position="1894"/>
        <end position="1909"/>
    </location>
</feature>
<dbReference type="FunFam" id="2.40.10.10:FF:000120">
    <property type="entry name" value="Putative serine protease"/>
    <property type="match status" value="1"/>
</dbReference>
<feature type="disulfide bond" evidence="10">
    <location>
        <begin position="1809"/>
        <end position="1827"/>
    </location>
</feature>
<dbReference type="EC" id="3.4.21.84" evidence="9"/>
<evidence type="ECO:0000256" key="3">
    <source>
        <dbReference type="ARBA" id="ARBA00022729"/>
    </source>
</evidence>
<evidence type="ECO:0000256" key="4">
    <source>
        <dbReference type="ARBA" id="ARBA00022801"/>
    </source>
</evidence>
<dbReference type="OrthoDB" id="10016557at2759"/>
<evidence type="ECO:0000256" key="7">
    <source>
        <dbReference type="ARBA" id="ARBA00023157"/>
    </source>
</evidence>
<dbReference type="GO" id="GO:0042381">
    <property type="term" value="P:hemolymph coagulation"/>
    <property type="evidence" value="ECO:0007669"/>
    <property type="project" value="UniProtKB-KW"/>
</dbReference>
<dbReference type="InterPro" id="IPR015420">
    <property type="entry name" value="Peptidase_S1A_nudel"/>
</dbReference>
<dbReference type="Gene3D" id="2.40.10.10">
    <property type="entry name" value="Trypsin-like serine proteases"/>
    <property type="match status" value="2"/>
</dbReference>
<accession>A0A310SQM0</accession>
<comment type="catalytic activity">
    <reaction evidence="8">
        <text>Selective cleavage of 103-Arg-|-Ser-104 and 124-Ile-|-Ile-125 bonds in Limulus clotting factor B to form activated factor B. Cleavage of -Pro-Arg-|-Xaa- bonds in synthetic substrates.</text>
        <dbReference type="EC" id="3.4.21.84"/>
    </reaction>
</comment>
<evidence type="ECO:0000313" key="16">
    <source>
        <dbReference type="Proteomes" id="UP000250275"/>
    </source>
</evidence>
<evidence type="ECO:0000256" key="13">
    <source>
        <dbReference type="SAM" id="Phobius"/>
    </source>
</evidence>
<keyword evidence="1" id="KW-0768">Sushi</keyword>
<dbReference type="PROSITE" id="PS50068">
    <property type="entry name" value="LDLRA_2"/>
    <property type="match status" value="8"/>
</dbReference>
<dbReference type="InterPro" id="IPR036055">
    <property type="entry name" value="LDL_receptor-like_sf"/>
</dbReference>
<keyword evidence="4 11" id="KW-0378">Hydrolase</keyword>
<protein>
    <recommendedName>
        <fullName evidence="9">limulus clotting factor C</fullName>
        <ecNumber evidence="9">3.4.21.84</ecNumber>
    </recommendedName>
</protein>
<feature type="compositionally biased region" description="Basic and acidic residues" evidence="12">
    <location>
        <begin position="293"/>
        <end position="305"/>
    </location>
</feature>
<dbReference type="PROSITE" id="PS00134">
    <property type="entry name" value="TRYPSIN_HIS"/>
    <property type="match status" value="1"/>
</dbReference>
<dbReference type="SMART" id="SM00192">
    <property type="entry name" value="LDLa"/>
    <property type="match status" value="9"/>
</dbReference>
<feature type="disulfide bond" evidence="10">
    <location>
        <begin position="1370"/>
        <end position="1385"/>
    </location>
</feature>
<feature type="region of interest" description="Disordered" evidence="12">
    <location>
        <begin position="279"/>
        <end position="350"/>
    </location>
</feature>
<proteinExistence type="predicted"/>
<feature type="region of interest" description="Disordered" evidence="12">
    <location>
        <begin position="379"/>
        <end position="400"/>
    </location>
</feature>
<dbReference type="InterPro" id="IPR033116">
    <property type="entry name" value="TRYPSIN_SER"/>
</dbReference>
<evidence type="ECO:0000256" key="10">
    <source>
        <dbReference type="PROSITE-ProRule" id="PRU00124"/>
    </source>
</evidence>
<evidence type="ECO:0000256" key="12">
    <source>
        <dbReference type="SAM" id="MobiDB-lite"/>
    </source>
</evidence>